<feature type="transmembrane region" description="Helical" evidence="6">
    <location>
        <begin position="104"/>
        <end position="123"/>
    </location>
</feature>
<dbReference type="EMBL" id="JBHUME010000013">
    <property type="protein sequence ID" value="MFD2614720.1"/>
    <property type="molecule type" value="Genomic_DNA"/>
</dbReference>
<reference evidence="9" key="1">
    <citation type="journal article" date="2019" name="Int. J. Syst. Evol. Microbiol.">
        <title>The Global Catalogue of Microorganisms (GCM) 10K type strain sequencing project: providing services to taxonomists for standard genome sequencing and annotation.</title>
        <authorList>
            <consortium name="The Broad Institute Genomics Platform"/>
            <consortium name="The Broad Institute Genome Sequencing Center for Infectious Disease"/>
            <person name="Wu L."/>
            <person name="Ma J."/>
        </authorList>
    </citation>
    <scope>NUCLEOTIDE SEQUENCE [LARGE SCALE GENOMIC DNA]</scope>
    <source>
        <strain evidence="9">KCTC 3950</strain>
    </source>
</reference>
<feature type="domain" description="Type II secretion system protein GspF" evidence="7">
    <location>
        <begin position="153"/>
        <end position="262"/>
    </location>
</feature>
<evidence type="ECO:0000256" key="5">
    <source>
        <dbReference type="ARBA" id="ARBA00023136"/>
    </source>
</evidence>
<feature type="transmembrane region" description="Helical" evidence="6">
    <location>
        <begin position="6"/>
        <end position="29"/>
    </location>
</feature>
<evidence type="ECO:0000259" key="7">
    <source>
        <dbReference type="Pfam" id="PF00482"/>
    </source>
</evidence>
<keyword evidence="5 6" id="KW-0472">Membrane</keyword>
<gene>
    <name evidence="8" type="ORF">ACFSUF_20100</name>
</gene>
<organism evidence="8 9">
    <name type="scientific">Paenibacillus gansuensis</name>
    <dbReference type="NCBI Taxonomy" id="306542"/>
    <lineage>
        <taxon>Bacteria</taxon>
        <taxon>Bacillati</taxon>
        <taxon>Bacillota</taxon>
        <taxon>Bacilli</taxon>
        <taxon>Bacillales</taxon>
        <taxon>Paenibacillaceae</taxon>
        <taxon>Paenibacillus</taxon>
    </lineage>
</organism>
<evidence type="ECO:0000256" key="6">
    <source>
        <dbReference type="SAM" id="Phobius"/>
    </source>
</evidence>
<comment type="subcellular location">
    <subcellularLocation>
        <location evidence="1">Cell membrane</location>
        <topology evidence="1">Multi-pass membrane protein</topology>
    </subcellularLocation>
</comment>
<feature type="transmembrane region" description="Helical" evidence="6">
    <location>
        <begin position="283"/>
        <end position="301"/>
    </location>
</feature>
<protein>
    <submittedName>
        <fullName evidence="8">Type II secretion system F family protein</fullName>
    </submittedName>
</protein>
<sequence>MTFIELSFFLLFLLGMLLIVVPILSRLQIVAQSYSRSRFYKKRREESKSGNDQKPTLLDHKLLKSLDRYMSIAGMKIAPITMITICFLLFFVTILATYRIMPSPIHNILIATLISSIPLLFVWSRYQKKVLEMASVMMPTVQNFIGYFTDSENLVTAIYRAARTAPFEIQSEWNRLVLDLQTGEHPSTALIEFSNRVGNGWAEDFADILITHIETGSNITSSLFKLINEMQNAMYNEEKRITVLTIYKWGTLLMVILSIFIVWFNIKMDPKNYHYYFEDRQGIQIVTLSILVLFISFIGALEMGRKKFR</sequence>
<dbReference type="Pfam" id="PF00482">
    <property type="entry name" value="T2SSF"/>
    <property type="match status" value="1"/>
</dbReference>
<dbReference type="Proteomes" id="UP001597541">
    <property type="component" value="Unassembled WGS sequence"/>
</dbReference>
<name>A0ABW5PJL8_9BACL</name>
<dbReference type="PANTHER" id="PTHR35007">
    <property type="entry name" value="INTEGRAL MEMBRANE PROTEIN-RELATED"/>
    <property type="match status" value="1"/>
</dbReference>
<evidence type="ECO:0000256" key="1">
    <source>
        <dbReference type="ARBA" id="ARBA00004651"/>
    </source>
</evidence>
<evidence type="ECO:0000256" key="2">
    <source>
        <dbReference type="ARBA" id="ARBA00022475"/>
    </source>
</evidence>
<dbReference type="PANTHER" id="PTHR35007:SF2">
    <property type="entry name" value="PILUS ASSEMBLE PROTEIN"/>
    <property type="match status" value="1"/>
</dbReference>
<comment type="caution">
    <text evidence="8">The sequence shown here is derived from an EMBL/GenBank/DDBJ whole genome shotgun (WGS) entry which is preliminary data.</text>
</comment>
<dbReference type="InterPro" id="IPR018076">
    <property type="entry name" value="T2SS_GspF_dom"/>
</dbReference>
<evidence type="ECO:0000256" key="4">
    <source>
        <dbReference type="ARBA" id="ARBA00022989"/>
    </source>
</evidence>
<evidence type="ECO:0000256" key="3">
    <source>
        <dbReference type="ARBA" id="ARBA00022692"/>
    </source>
</evidence>
<accession>A0ABW5PJL8</accession>
<dbReference type="RefSeq" id="WP_377605905.1">
    <property type="nucleotide sequence ID" value="NZ_JBHUME010000013.1"/>
</dbReference>
<feature type="transmembrane region" description="Helical" evidence="6">
    <location>
        <begin position="77"/>
        <end position="98"/>
    </location>
</feature>
<evidence type="ECO:0000313" key="8">
    <source>
        <dbReference type="EMBL" id="MFD2614720.1"/>
    </source>
</evidence>
<keyword evidence="2" id="KW-1003">Cell membrane</keyword>
<evidence type="ECO:0000313" key="9">
    <source>
        <dbReference type="Proteomes" id="UP001597541"/>
    </source>
</evidence>
<keyword evidence="4 6" id="KW-1133">Transmembrane helix</keyword>
<feature type="transmembrane region" description="Helical" evidence="6">
    <location>
        <begin position="241"/>
        <end position="263"/>
    </location>
</feature>
<keyword evidence="9" id="KW-1185">Reference proteome</keyword>
<keyword evidence="3 6" id="KW-0812">Transmembrane</keyword>
<proteinExistence type="predicted"/>